<sequence length="128" mass="14751">MRVQQRLGHAEGDPRQARLRERLEAVRARSEKSTPWDSSSRYLARLINREGFVPIHARLSRADLTFLTGARDEMIAFADLALRLVELHRPRDAGGITSDPTNPIQRCRACMWRWPCPTFRLIDESVGR</sequence>
<reference evidence="2" key="1">
    <citation type="submission" date="2016-10" db="EMBL/GenBank/DDBJ databases">
        <authorList>
            <person name="Varghese N."/>
            <person name="Submissions S."/>
        </authorList>
    </citation>
    <scope>NUCLEOTIDE SEQUENCE [LARGE SCALE GENOMIC DNA]</scope>
    <source>
        <strain evidence="2">DSM 43163</strain>
    </source>
</reference>
<dbReference type="EMBL" id="FNVO01000011">
    <property type="protein sequence ID" value="SEG76599.1"/>
    <property type="molecule type" value="Genomic_DNA"/>
</dbReference>
<name>A0A1H6CU43_9ACTN</name>
<keyword evidence="2" id="KW-1185">Reference proteome</keyword>
<gene>
    <name evidence="1" type="ORF">SAMN04489712_111184</name>
</gene>
<dbReference type="OrthoDB" id="3428976at2"/>
<proteinExistence type="predicted"/>
<evidence type="ECO:0000313" key="1">
    <source>
        <dbReference type="EMBL" id="SEG76599.1"/>
    </source>
</evidence>
<dbReference type="AlphaFoldDB" id="A0A1H6CU43"/>
<organism evidence="1 2">
    <name type="scientific">Thermomonospora echinospora</name>
    <dbReference type="NCBI Taxonomy" id="1992"/>
    <lineage>
        <taxon>Bacteria</taxon>
        <taxon>Bacillati</taxon>
        <taxon>Actinomycetota</taxon>
        <taxon>Actinomycetes</taxon>
        <taxon>Streptosporangiales</taxon>
        <taxon>Thermomonosporaceae</taxon>
        <taxon>Thermomonospora</taxon>
    </lineage>
</organism>
<evidence type="ECO:0000313" key="2">
    <source>
        <dbReference type="Proteomes" id="UP000236723"/>
    </source>
</evidence>
<dbReference type="Proteomes" id="UP000236723">
    <property type="component" value="Unassembled WGS sequence"/>
</dbReference>
<accession>A0A1H6CU43</accession>
<protein>
    <submittedName>
        <fullName evidence="1">Uncharacterized protein</fullName>
    </submittedName>
</protein>